<dbReference type="AlphaFoldDB" id="A0A1Y1ZED8"/>
<accession>A0A1Y1ZED8</accession>
<proteinExistence type="predicted"/>
<comment type="caution">
    <text evidence="2">The sequence shown here is derived from an EMBL/GenBank/DDBJ whole genome shotgun (WGS) entry which is preliminary data.</text>
</comment>
<gene>
    <name evidence="2" type="ORF">BCR34DRAFT_603436</name>
</gene>
<reference evidence="2 3" key="1">
    <citation type="submission" date="2016-07" db="EMBL/GenBank/DDBJ databases">
        <title>Pervasive Adenine N6-methylation of Active Genes in Fungi.</title>
        <authorList>
            <consortium name="DOE Joint Genome Institute"/>
            <person name="Mondo S.J."/>
            <person name="Dannebaum R.O."/>
            <person name="Kuo R.C."/>
            <person name="Labutti K."/>
            <person name="Haridas S."/>
            <person name="Kuo A."/>
            <person name="Salamov A."/>
            <person name="Ahrendt S.R."/>
            <person name="Lipzen A."/>
            <person name="Sullivan W."/>
            <person name="Andreopoulos W.B."/>
            <person name="Clum A."/>
            <person name="Lindquist E."/>
            <person name="Daum C."/>
            <person name="Ramamoorthy G.K."/>
            <person name="Gryganskyi A."/>
            <person name="Culley D."/>
            <person name="Magnuson J.K."/>
            <person name="James T.Y."/>
            <person name="O'Malley M.A."/>
            <person name="Stajich J.E."/>
            <person name="Spatafora J.W."/>
            <person name="Visel A."/>
            <person name="Grigoriev I.V."/>
        </authorList>
    </citation>
    <scope>NUCLEOTIDE SEQUENCE [LARGE SCALE GENOMIC DNA]</scope>
    <source>
        <strain evidence="2 3">CBS 115471</strain>
    </source>
</reference>
<organism evidence="2 3">
    <name type="scientific">Clohesyomyces aquaticus</name>
    <dbReference type="NCBI Taxonomy" id="1231657"/>
    <lineage>
        <taxon>Eukaryota</taxon>
        <taxon>Fungi</taxon>
        <taxon>Dikarya</taxon>
        <taxon>Ascomycota</taxon>
        <taxon>Pezizomycotina</taxon>
        <taxon>Dothideomycetes</taxon>
        <taxon>Pleosporomycetidae</taxon>
        <taxon>Pleosporales</taxon>
        <taxon>Lindgomycetaceae</taxon>
        <taxon>Clohesyomyces</taxon>
    </lineage>
</organism>
<feature type="region of interest" description="Disordered" evidence="1">
    <location>
        <begin position="1"/>
        <end position="21"/>
    </location>
</feature>
<evidence type="ECO:0000256" key="1">
    <source>
        <dbReference type="SAM" id="MobiDB-lite"/>
    </source>
</evidence>
<evidence type="ECO:0000313" key="2">
    <source>
        <dbReference type="EMBL" id="ORY08576.1"/>
    </source>
</evidence>
<feature type="region of interest" description="Disordered" evidence="1">
    <location>
        <begin position="175"/>
        <end position="207"/>
    </location>
</feature>
<name>A0A1Y1ZED8_9PLEO</name>
<evidence type="ECO:0000313" key="3">
    <source>
        <dbReference type="Proteomes" id="UP000193144"/>
    </source>
</evidence>
<dbReference type="EMBL" id="MCFA01000098">
    <property type="protein sequence ID" value="ORY08576.1"/>
    <property type="molecule type" value="Genomic_DNA"/>
</dbReference>
<dbReference type="Proteomes" id="UP000193144">
    <property type="component" value="Unassembled WGS sequence"/>
</dbReference>
<sequence length="207" mass="23195">MGNQHPRPISPHHTLPHQTRTRLHHTPLLSHHPTLQTTHTLLALGPAKHAAMLESFLQRDGGAGIKVQAENGDWEVVDKNTIETEIETEVAEKDVREWDLLEEEIAEVKAEIKEADEPEAKMLEVIKEEERMMKEHRERREMGGGGQGAEDVGMIVDPPAWEQVEEQCRQRRSTSAMGGVGMGMGDGQPASDNEPRFDGFIPTCSDW</sequence>
<keyword evidence="3" id="KW-1185">Reference proteome</keyword>
<protein>
    <submittedName>
        <fullName evidence="2">Uncharacterized protein</fullName>
    </submittedName>
</protein>